<evidence type="ECO:0000313" key="4">
    <source>
        <dbReference type="EnsemblPlants" id="KEH23881"/>
    </source>
</evidence>
<dbReference type="Proteomes" id="UP000002051">
    <property type="component" value="Unassembled WGS sequence"/>
</dbReference>
<reference evidence="3 5" key="1">
    <citation type="journal article" date="2011" name="Nature">
        <title>The Medicago genome provides insight into the evolution of rhizobial symbioses.</title>
        <authorList>
            <person name="Young N.D."/>
            <person name="Debelle F."/>
            <person name="Oldroyd G.E."/>
            <person name="Geurts R."/>
            <person name="Cannon S.B."/>
            <person name="Udvardi M.K."/>
            <person name="Benedito V.A."/>
            <person name="Mayer K.F."/>
            <person name="Gouzy J."/>
            <person name="Schoof H."/>
            <person name="Van de Peer Y."/>
            <person name="Proost S."/>
            <person name="Cook D.R."/>
            <person name="Meyers B.C."/>
            <person name="Spannagl M."/>
            <person name="Cheung F."/>
            <person name="De Mita S."/>
            <person name="Krishnakumar V."/>
            <person name="Gundlach H."/>
            <person name="Zhou S."/>
            <person name="Mudge J."/>
            <person name="Bharti A.K."/>
            <person name="Murray J.D."/>
            <person name="Naoumkina M.A."/>
            <person name="Rosen B."/>
            <person name="Silverstein K.A."/>
            <person name="Tang H."/>
            <person name="Rombauts S."/>
            <person name="Zhao P.X."/>
            <person name="Zhou P."/>
            <person name="Barbe V."/>
            <person name="Bardou P."/>
            <person name="Bechner M."/>
            <person name="Bellec A."/>
            <person name="Berger A."/>
            <person name="Berges H."/>
            <person name="Bidwell S."/>
            <person name="Bisseling T."/>
            <person name="Choisne N."/>
            <person name="Couloux A."/>
            <person name="Denny R."/>
            <person name="Deshpande S."/>
            <person name="Dai X."/>
            <person name="Doyle J.J."/>
            <person name="Dudez A.M."/>
            <person name="Farmer A.D."/>
            <person name="Fouteau S."/>
            <person name="Franken C."/>
            <person name="Gibelin C."/>
            <person name="Gish J."/>
            <person name="Goldstein S."/>
            <person name="Gonzalez A.J."/>
            <person name="Green P.J."/>
            <person name="Hallab A."/>
            <person name="Hartog M."/>
            <person name="Hua A."/>
            <person name="Humphray S.J."/>
            <person name="Jeong D.H."/>
            <person name="Jing Y."/>
            <person name="Jocker A."/>
            <person name="Kenton S.M."/>
            <person name="Kim D.J."/>
            <person name="Klee K."/>
            <person name="Lai H."/>
            <person name="Lang C."/>
            <person name="Lin S."/>
            <person name="Macmil S.L."/>
            <person name="Magdelenat G."/>
            <person name="Matthews L."/>
            <person name="McCorrison J."/>
            <person name="Monaghan E.L."/>
            <person name="Mun J.H."/>
            <person name="Najar F.Z."/>
            <person name="Nicholson C."/>
            <person name="Noirot C."/>
            <person name="O'Bleness M."/>
            <person name="Paule C.R."/>
            <person name="Poulain J."/>
            <person name="Prion F."/>
            <person name="Qin B."/>
            <person name="Qu C."/>
            <person name="Retzel E.F."/>
            <person name="Riddle C."/>
            <person name="Sallet E."/>
            <person name="Samain S."/>
            <person name="Samson N."/>
            <person name="Sanders I."/>
            <person name="Saurat O."/>
            <person name="Scarpelli C."/>
            <person name="Schiex T."/>
            <person name="Segurens B."/>
            <person name="Severin A.J."/>
            <person name="Sherrier D.J."/>
            <person name="Shi R."/>
            <person name="Sims S."/>
            <person name="Singer S.R."/>
            <person name="Sinharoy S."/>
            <person name="Sterck L."/>
            <person name="Viollet A."/>
            <person name="Wang B.B."/>
            <person name="Wang K."/>
            <person name="Wang M."/>
            <person name="Wang X."/>
            <person name="Warfsmann J."/>
            <person name="Weissenbach J."/>
            <person name="White D.D."/>
            <person name="White J.D."/>
            <person name="Wiley G.B."/>
            <person name="Wincker P."/>
            <person name="Xing Y."/>
            <person name="Yang L."/>
            <person name="Yao Z."/>
            <person name="Ying F."/>
            <person name="Zhai J."/>
            <person name="Zhou L."/>
            <person name="Zuber A."/>
            <person name="Denarie J."/>
            <person name="Dixon R.A."/>
            <person name="May G.D."/>
            <person name="Schwartz D.C."/>
            <person name="Rogers J."/>
            <person name="Quetier F."/>
            <person name="Town C.D."/>
            <person name="Roe B.A."/>
        </authorList>
    </citation>
    <scope>NUCLEOTIDE SEQUENCE [LARGE SCALE GENOMIC DNA]</scope>
    <source>
        <strain evidence="3">A17</strain>
        <strain evidence="4 5">cv. Jemalong A17</strain>
    </source>
</reference>
<dbReference type="GO" id="GO:0016607">
    <property type="term" value="C:nuclear speck"/>
    <property type="evidence" value="ECO:0000318"/>
    <property type="project" value="GO_Central"/>
</dbReference>
<organism evidence="3 5">
    <name type="scientific">Medicago truncatula</name>
    <name type="common">Barrel medic</name>
    <name type="synonym">Medicago tribuloides</name>
    <dbReference type="NCBI Taxonomy" id="3880"/>
    <lineage>
        <taxon>Eukaryota</taxon>
        <taxon>Viridiplantae</taxon>
        <taxon>Streptophyta</taxon>
        <taxon>Embryophyta</taxon>
        <taxon>Tracheophyta</taxon>
        <taxon>Spermatophyta</taxon>
        <taxon>Magnoliopsida</taxon>
        <taxon>eudicotyledons</taxon>
        <taxon>Gunneridae</taxon>
        <taxon>Pentapetalae</taxon>
        <taxon>rosids</taxon>
        <taxon>fabids</taxon>
        <taxon>Fabales</taxon>
        <taxon>Fabaceae</taxon>
        <taxon>Papilionoideae</taxon>
        <taxon>50 kb inversion clade</taxon>
        <taxon>NPAAA clade</taxon>
        <taxon>Hologalegina</taxon>
        <taxon>IRL clade</taxon>
        <taxon>Trifolieae</taxon>
        <taxon>Medicago</taxon>
    </lineage>
</organism>
<dbReference type="GO" id="GO:0003729">
    <property type="term" value="F:mRNA binding"/>
    <property type="evidence" value="ECO:0000318"/>
    <property type="project" value="GO_Central"/>
</dbReference>
<sequence>MAFIHPSMLSYYIFYICFCVNSPIQEKVVLIIIGILVWSSWRIIVKDIPEYVRPDRLRELFSRKGEIIDVKLMHNIRFSLFAFIEFGTDHEAQEAVQCFNRTYIDTSMITFINKVSIDQGSKTLKQPIDEESKVVEVPFMRPDTVKKQLKSGKNVPLSFGPTVC</sequence>
<dbReference type="EMBL" id="CM001223">
    <property type="protein sequence ID" value="KEH23881.1"/>
    <property type="molecule type" value="Genomic_DNA"/>
</dbReference>
<dbReference type="Pfam" id="PF00076">
    <property type="entry name" value="RRM_1"/>
    <property type="match status" value="1"/>
</dbReference>
<dbReference type="SUPFAM" id="SSF54928">
    <property type="entry name" value="RNA-binding domain, RBD"/>
    <property type="match status" value="1"/>
</dbReference>
<proteinExistence type="predicted"/>
<dbReference type="EnsemblPlants" id="KEH23881">
    <property type="protein sequence ID" value="KEH23881"/>
    <property type="gene ID" value="MTR_7g096430"/>
</dbReference>
<keyword evidence="1" id="KW-0694">RNA-binding</keyword>
<reference evidence="4" key="3">
    <citation type="submission" date="2015-04" db="UniProtKB">
        <authorList>
            <consortium name="EnsemblPlants"/>
        </authorList>
    </citation>
    <scope>IDENTIFICATION</scope>
    <source>
        <strain evidence="4">cv. Jemalong A17</strain>
    </source>
</reference>
<evidence type="ECO:0000313" key="3">
    <source>
        <dbReference type="EMBL" id="KEH23881.1"/>
    </source>
</evidence>
<dbReference type="AlphaFoldDB" id="A0A072U3G9"/>
<name>A0A072U3G9_MEDTR</name>
<evidence type="ECO:0000256" key="1">
    <source>
        <dbReference type="PROSITE-ProRule" id="PRU00176"/>
    </source>
</evidence>
<protein>
    <submittedName>
        <fullName evidence="3">RNA recognition motif</fullName>
    </submittedName>
</protein>
<dbReference type="GO" id="GO:0000381">
    <property type="term" value="P:regulation of alternative mRNA splicing, via spliceosome"/>
    <property type="evidence" value="ECO:0000318"/>
    <property type="project" value="GO_Central"/>
</dbReference>
<dbReference type="InterPro" id="IPR012677">
    <property type="entry name" value="Nucleotide-bd_a/b_plait_sf"/>
</dbReference>
<dbReference type="InterPro" id="IPR035979">
    <property type="entry name" value="RBD_domain_sf"/>
</dbReference>
<accession>A0A072U3G9</accession>
<dbReference type="SMART" id="SM00360">
    <property type="entry name" value="RRM"/>
    <property type="match status" value="1"/>
</dbReference>
<keyword evidence="5" id="KW-1185">Reference proteome</keyword>
<reference evidence="3 5" key="2">
    <citation type="journal article" date="2014" name="BMC Genomics">
        <title>An improved genome release (version Mt4.0) for the model legume Medicago truncatula.</title>
        <authorList>
            <person name="Tang H."/>
            <person name="Krishnakumar V."/>
            <person name="Bidwell S."/>
            <person name="Rosen B."/>
            <person name="Chan A."/>
            <person name="Zhou S."/>
            <person name="Gentzbittel L."/>
            <person name="Childs K.L."/>
            <person name="Yandell M."/>
            <person name="Gundlach H."/>
            <person name="Mayer K.F."/>
            <person name="Schwartz D.C."/>
            <person name="Town C.D."/>
        </authorList>
    </citation>
    <scope>GENOME REANNOTATION</scope>
    <source>
        <strain evidence="3">A17</strain>
        <strain evidence="4 5">cv. Jemalong A17</strain>
    </source>
</reference>
<dbReference type="PROSITE" id="PS50102">
    <property type="entry name" value="RRM"/>
    <property type="match status" value="1"/>
</dbReference>
<gene>
    <name evidence="3" type="ordered locus">MTR_7g096430</name>
</gene>
<evidence type="ECO:0000259" key="2">
    <source>
        <dbReference type="PROSITE" id="PS50102"/>
    </source>
</evidence>
<dbReference type="Gene3D" id="3.30.70.330">
    <property type="match status" value="1"/>
</dbReference>
<dbReference type="InterPro" id="IPR000504">
    <property type="entry name" value="RRM_dom"/>
</dbReference>
<dbReference type="HOGENOM" id="CLU_1621487_0_0_1"/>
<evidence type="ECO:0000313" key="5">
    <source>
        <dbReference type="Proteomes" id="UP000002051"/>
    </source>
</evidence>
<feature type="domain" description="RRM" evidence="2">
    <location>
        <begin position="41"/>
        <end position="122"/>
    </location>
</feature>
<dbReference type="STRING" id="3880.A0A072U3G9"/>